<dbReference type="AlphaFoldDB" id="A0AA48KH50"/>
<reference evidence="2" key="1">
    <citation type="journal article" date="2023" name="Int. J. Syst. Evol. Microbiol.">
        <title>Mesoterricola silvestris gen. nov., sp. nov., Mesoterricola sediminis sp. nov., Geothrix oryzae sp. nov., Geothrix edaphica sp. nov., Geothrix rubra sp. nov., and Geothrix limicola sp. nov., six novel members of Acidobacteriota isolated from soils.</title>
        <authorList>
            <person name="Itoh H."/>
            <person name="Sugisawa Y."/>
            <person name="Mise K."/>
            <person name="Xu Z."/>
            <person name="Kuniyasu M."/>
            <person name="Ushijima N."/>
            <person name="Kawano K."/>
            <person name="Kobayashi E."/>
            <person name="Shiratori Y."/>
            <person name="Masuda Y."/>
            <person name="Senoo K."/>
        </authorList>
    </citation>
    <scope>NUCLEOTIDE SEQUENCE</scope>
    <source>
        <strain evidence="2">W786</strain>
    </source>
</reference>
<dbReference type="Proteomes" id="UP001228113">
    <property type="component" value="Chromosome"/>
</dbReference>
<feature type="chain" id="PRO_5041227710" evidence="1">
    <location>
        <begin position="25"/>
        <end position="227"/>
    </location>
</feature>
<dbReference type="EMBL" id="AP027081">
    <property type="protein sequence ID" value="BDU78038.1"/>
    <property type="molecule type" value="Genomic_DNA"/>
</dbReference>
<evidence type="ECO:0000256" key="1">
    <source>
        <dbReference type="SAM" id="SignalP"/>
    </source>
</evidence>
<name>A0AA48KH50_9BACT</name>
<keyword evidence="1" id="KW-0732">Signal</keyword>
<feature type="signal peptide" evidence="1">
    <location>
        <begin position="1"/>
        <end position="24"/>
    </location>
</feature>
<dbReference type="KEGG" id="msea:METESE_29960"/>
<evidence type="ECO:0000313" key="2">
    <source>
        <dbReference type="EMBL" id="BDU78038.1"/>
    </source>
</evidence>
<organism evidence="2 3">
    <name type="scientific">Mesoterricola sediminis</name>
    <dbReference type="NCBI Taxonomy" id="2927980"/>
    <lineage>
        <taxon>Bacteria</taxon>
        <taxon>Pseudomonadati</taxon>
        <taxon>Acidobacteriota</taxon>
        <taxon>Holophagae</taxon>
        <taxon>Holophagales</taxon>
        <taxon>Holophagaceae</taxon>
        <taxon>Mesoterricola</taxon>
    </lineage>
</organism>
<proteinExistence type="predicted"/>
<sequence length="227" mass="23880">MRLGTFLLISALAAPALPAQVAPAEPPVQTGRLPWLSIPSLPWKAGETAPPSPPPAAVAAPQAGLTVRIAADGVLRVVDDRGMIHLRSGLPGRPLRAWRDGGVPVADLGAPLVFGQDPPLARGLGALPVADPDFRKALEGLLWIQCDDGRVLTLVLPATGRAVYLPLPDDGDLAFAFHADRLEARSSRRGECWSLPWLTLLPQLIQLGQAAPSARGSGTALIPFPRD</sequence>
<accession>A0AA48KH50</accession>
<evidence type="ECO:0000313" key="3">
    <source>
        <dbReference type="Proteomes" id="UP001228113"/>
    </source>
</evidence>
<protein>
    <submittedName>
        <fullName evidence="2">Uncharacterized protein</fullName>
    </submittedName>
</protein>
<dbReference type="RefSeq" id="WP_243346926.1">
    <property type="nucleotide sequence ID" value="NZ_AP027081.1"/>
</dbReference>
<keyword evidence="3" id="KW-1185">Reference proteome</keyword>
<gene>
    <name evidence="2" type="ORF">METESE_29960</name>
</gene>